<feature type="chain" id="PRO_5043596555" description="Gamma-interferon-inducible lysosomal thiol reductase" evidence="8">
    <location>
        <begin position="27"/>
        <end position="267"/>
    </location>
</feature>
<keyword evidence="5 7" id="KW-1015">Disulfide bond</keyword>
<dbReference type="GO" id="GO:0005764">
    <property type="term" value="C:lysosome"/>
    <property type="evidence" value="ECO:0007669"/>
    <property type="project" value="UniProtKB-SubCell"/>
</dbReference>
<accession>A0AAV6FRQ6</accession>
<dbReference type="GO" id="GO:0016671">
    <property type="term" value="F:oxidoreductase activity, acting on a sulfur group of donors, disulfide as acceptor"/>
    <property type="evidence" value="ECO:0007669"/>
    <property type="project" value="UniProtKB-UniRule"/>
</dbReference>
<keyword evidence="4 7" id="KW-0732">Signal</keyword>
<keyword evidence="6 7" id="KW-0325">Glycoprotein</keyword>
<comment type="subcellular location">
    <subcellularLocation>
        <location evidence="7">Secreted</location>
    </subcellularLocation>
    <subcellularLocation>
        <location evidence="7">Lysosome</location>
    </subcellularLocation>
</comment>
<keyword evidence="7" id="KW-0458">Lysosome</keyword>
<proteinExistence type="inferred from homology"/>
<reference evidence="10" key="1">
    <citation type="submission" date="2020-10" db="EMBL/GenBank/DDBJ databases">
        <title>Chromosome-scale genome assembly of the Allis shad, Alosa alosa.</title>
        <authorList>
            <person name="Margot Z."/>
            <person name="Christophe K."/>
            <person name="Cabau C."/>
            <person name="Louis A."/>
            <person name="Berthelot C."/>
            <person name="Parey E."/>
            <person name="Roest Crollius H."/>
            <person name="Montfort J."/>
            <person name="Robinson-Rechavi M."/>
            <person name="Bucao C."/>
            <person name="Bouchez O."/>
            <person name="Gislard M."/>
            <person name="Lluch J."/>
            <person name="Milhes M."/>
            <person name="Lampietro C."/>
            <person name="Lopez Roques C."/>
            <person name="Donnadieu C."/>
            <person name="Braasch I."/>
            <person name="Desvignes T."/>
            <person name="Postlethwait J."/>
            <person name="Bobe J."/>
            <person name="Guiguen Y."/>
        </authorList>
    </citation>
    <scope>NUCLEOTIDE SEQUENCE</scope>
    <source>
        <strain evidence="10">M-15738</strain>
        <tissue evidence="10">Blood</tissue>
    </source>
</reference>
<dbReference type="GO" id="GO:0005576">
    <property type="term" value="C:extracellular region"/>
    <property type="evidence" value="ECO:0007669"/>
    <property type="project" value="UniProtKB-SubCell"/>
</dbReference>
<keyword evidence="3 7" id="KW-0964">Secreted</keyword>
<dbReference type="PANTHER" id="PTHR13234">
    <property type="entry name" value="GAMMA-INTERFERON INDUCIBLE LYSOSOMAL THIOL REDUCTASE GILT"/>
    <property type="match status" value="1"/>
</dbReference>
<comment type="similarity">
    <text evidence="1 7">Belongs to the GILT family.</text>
</comment>
<evidence type="ECO:0000256" key="2">
    <source>
        <dbReference type="ARBA" id="ARBA00011615"/>
    </source>
</evidence>
<evidence type="ECO:0000259" key="9">
    <source>
        <dbReference type="PROSITE" id="PS51110"/>
    </source>
</evidence>
<dbReference type="InterPro" id="IPR004911">
    <property type="entry name" value="Interferon-induced_GILT"/>
</dbReference>
<comment type="function">
    <text evidence="7">Lysosomal thiol reductase that can reduce protein disulfide bonds. Facilitates the complete unfolding of proteins destined for lysosomal degradation. Plays an important role in antigen processing.</text>
</comment>
<evidence type="ECO:0000256" key="5">
    <source>
        <dbReference type="ARBA" id="ARBA00023157"/>
    </source>
</evidence>
<comment type="subunit">
    <text evidence="2 7">Dimer; disulfide-linked.</text>
</comment>
<organism evidence="10 11">
    <name type="scientific">Alosa alosa</name>
    <name type="common">allis shad</name>
    <dbReference type="NCBI Taxonomy" id="278164"/>
    <lineage>
        <taxon>Eukaryota</taxon>
        <taxon>Metazoa</taxon>
        <taxon>Chordata</taxon>
        <taxon>Craniata</taxon>
        <taxon>Vertebrata</taxon>
        <taxon>Euteleostomi</taxon>
        <taxon>Actinopterygii</taxon>
        <taxon>Neopterygii</taxon>
        <taxon>Teleostei</taxon>
        <taxon>Clupei</taxon>
        <taxon>Clupeiformes</taxon>
        <taxon>Clupeoidei</taxon>
        <taxon>Clupeidae</taxon>
        <taxon>Alosa</taxon>
    </lineage>
</organism>
<dbReference type="InterPro" id="IPR003119">
    <property type="entry name" value="SAP_A"/>
</dbReference>
<evidence type="ECO:0000256" key="4">
    <source>
        <dbReference type="ARBA" id="ARBA00022729"/>
    </source>
</evidence>
<protein>
    <recommendedName>
        <fullName evidence="7">Gamma-interferon-inducible lysosomal thiol reductase</fullName>
        <ecNumber evidence="7">1.8.-.-</ecNumber>
    </recommendedName>
    <alternativeName>
        <fullName evidence="7">Gamma-interferon-inducible protein IP-30</fullName>
    </alternativeName>
</protein>
<dbReference type="EMBL" id="JADWDJ010000019">
    <property type="protein sequence ID" value="KAG5265395.1"/>
    <property type="molecule type" value="Genomic_DNA"/>
</dbReference>
<gene>
    <name evidence="10" type="ORF">AALO_G00241960</name>
</gene>
<evidence type="ECO:0000256" key="3">
    <source>
        <dbReference type="ARBA" id="ARBA00022525"/>
    </source>
</evidence>
<keyword evidence="11" id="KW-1185">Reference proteome</keyword>
<dbReference type="Proteomes" id="UP000823561">
    <property type="component" value="Chromosome 19"/>
</dbReference>
<name>A0AAV6FRQ6_9TELE</name>
<dbReference type="EC" id="1.8.-.-" evidence="7"/>
<keyword evidence="7" id="KW-0676">Redox-active center</keyword>
<evidence type="ECO:0000256" key="8">
    <source>
        <dbReference type="SAM" id="SignalP"/>
    </source>
</evidence>
<sequence length="267" mass="29785">MVWSDMEFQVLLLILFLCLTSERCEGKVNHKPSTCGYPPSQWCRSLEIAVECGVQKQCLELNATRPNSAAPPVEVTLYYESLCPGCRAFITQQLYPTWTLLKDIMRVNLVPYGNAQEMQNAVICQHGEPECHANLIEACILHMASHEAFHVINCMEAASSVLPATQPCLQLFAPSVRWESISACVRGPLGHSLIHENAAKTRVLNPAHTHVPWVTFNGVRDPHKTVSGPGSTWFVIAHSPAQSGLHLGWLQICNRSKHDLYWELSGY</sequence>
<dbReference type="PANTHER" id="PTHR13234:SF45">
    <property type="entry name" value="GAMMA-INTERFERON-INDUCIBLE LYSOSOMAL THIOL REDUCTASE-LIKE"/>
    <property type="match status" value="1"/>
</dbReference>
<evidence type="ECO:0000256" key="7">
    <source>
        <dbReference type="RuleBase" id="RU369109"/>
    </source>
</evidence>
<evidence type="ECO:0000313" key="11">
    <source>
        <dbReference type="Proteomes" id="UP000823561"/>
    </source>
</evidence>
<evidence type="ECO:0000256" key="1">
    <source>
        <dbReference type="ARBA" id="ARBA00005679"/>
    </source>
</evidence>
<dbReference type="Pfam" id="PF03227">
    <property type="entry name" value="GILT"/>
    <property type="match status" value="1"/>
</dbReference>
<dbReference type="GO" id="GO:0002376">
    <property type="term" value="P:immune system process"/>
    <property type="evidence" value="ECO:0007669"/>
    <property type="project" value="UniProtKB-KW"/>
</dbReference>
<feature type="domain" description="Saposin A-type" evidence="9">
    <location>
        <begin position="28"/>
        <end position="68"/>
    </location>
</feature>
<dbReference type="Pfam" id="PF02199">
    <property type="entry name" value="SapA"/>
    <property type="match status" value="1"/>
</dbReference>
<dbReference type="PROSITE" id="PS51110">
    <property type="entry name" value="SAP_A"/>
    <property type="match status" value="1"/>
</dbReference>
<keyword evidence="7" id="KW-0560">Oxidoreductase</keyword>
<comment type="caution">
    <text evidence="10">The sequence shown here is derived from an EMBL/GenBank/DDBJ whole genome shotgun (WGS) entry which is preliminary data.</text>
</comment>
<evidence type="ECO:0000313" key="10">
    <source>
        <dbReference type="EMBL" id="KAG5265395.1"/>
    </source>
</evidence>
<keyword evidence="7" id="KW-0391">Immunity</keyword>
<feature type="signal peptide" evidence="8">
    <location>
        <begin position="1"/>
        <end position="26"/>
    </location>
</feature>
<evidence type="ECO:0000256" key="6">
    <source>
        <dbReference type="ARBA" id="ARBA00023180"/>
    </source>
</evidence>
<dbReference type="AlphaFoldDB" id="A0AAV6FRQ6"/>